<dbReference type="OrthoDB" id="2417874at2759"/>
<name>A0A0B7N855_9FUNG</name>
<evidence type="ECO:0008006" key="3">
    <source>
        <dbReference type="Google" id="ProtNLM"/>
    </source>
</evidence>
<dbReference type="Proteomes" id="UP000054107">
    <property type="component" value="Unassembled WGS sequence"/>
</dbReference>
<reference evidence="1 2" key="1">
    <citation type="submission" date="2014-09" db="EMBL/GenBank/DDBJ databases">
        <authorList>
            <person name="Ellenberger Sabrina"/>
        </authorList>
    </citation>
    <scope>NUCLEOTIDE SEQUENCE [LARGE SCALE GENOMIC DNA]</scope>
    <source>
        <strain evidence="1 2">CBS 412.66</strain>
    </source>
</reference>
<accession>A0A0B7N855</accession>
<protein>
    <recommendedName>
        <fullName evidence="3">Reverse transcriptase zinc-binding domain-containing protein</fullName>
    </recommendedName>
</protein>
<evidence type="ECO:0000313" key="2">
    <source>
        <dbReference type="Proteomes" id="UP000054107"/>
    </source>
</evidence>
<proteinExistence type="predicted"/>
<evidence type="ECO:0000313" key="1">
    <source>
        <dbReference type="EMBL" id="CEP11174.1"/>
    </source>
</evidence>
<sequence>MSAERSIGLFSLLEHSGQGVFGAVSVPGVAWSTLCLPRKFGGVGLVDIADQSLALHLVYLQRLMRPQSSSDFVTAWLVYASQPDLGILDGVTCRENLSRALKRVDYVIRPGLISSPSLLVQYYRMPYSNVATSRLPDCSQWTISNSSRSSVSVSRLTLGALRRYWHPAREIITSRMGRPLSLPAPLRLRPASWRLFWSLELPAKAFIPWWRLIHDRIGHRSWLNRIVPDKVPSPLCALCGVNEDLSILLSDLLPSSLAVWTALTSFCSPDMVELCDDVLLALDAGSQHSIEISLAKRHRRGALALSVNNLA</sequence>
<keyword evidence="2" id="KW-1185">Reference proteome</keyword>
<dbReference type="AlphaFoldDB" id="A0A0B7N855"/>
<gene>
    <name evidence="1" type="primary">PARPA_04976.1 scaffold 15694</name>
</gene>
<organism evidence="1 2">
    <name type="scientific">Parasitella parasitica</name>
    <dbReference type="NCBI Taxonomy" id="35722"/>
    <lineage>
        <taxon>Eukaryota</taxon>
        <taxon>Fungi</taxon>
        <taxon>Fungi incertae sedis</taxon>
        <taxon>Mucoromycota</taxon>
        <taxon>Mucoromycotina</taxon>
        <taxon>Mucoromycetes</taxon>
        <taxon>Mucorales</taxon>
        <taxon>Mucorineae</taxon>
        <taxon>Mucoraceae</taxon>
        <taxon>Parasitella</taxon>
    </lineage>
</organism>
<dbReference type="EMBL" id="LN725636">
    <property type="protein sequence ID" value="CEP11174.1"/>
    <property type="molecule type" value="Genomic_DNA"/>
</dbReference>